<comment type="similarity">
    <text evidence="3 9">Belongs to the FliF family.</text>
</comment>
<dbReference type="PANTHER" id="PTHR30046:SF0">
    <property type="entry name" value="FLAGELLAR M-RING PROTEIN"/>
    <property type="match status" value="1"/>
</dbReference>
<accession>A0A850H8T5</accession>
<comment type="subcellular location">
    <subcellularLocation>
        <location evidence="1 9">Bacterial flagellum basal body</location>
    </subcellularLocation>
    <subcellularLocation>
        <location evidence="2">Cell membrane</location>
        <topology evidence="2">Multi-pass membrane protein</topology>
    </subcellularLocation>
</comment>
<keyword evidence="8 9" id="KW-0975">Bacterial flagellum</keyword>
<proteinExistence type="inferred from homology"/>
<evidence type="ECO:0000256" key="3">
    <source>
        <dbReference type="ARBA" id="ARBA00007971"/>
    </source>
</evidence>
<keyword evidence="15" id="KW-0966">Cell projection</keyword>
<evidence type="ECO:0000313" key="15">
    <source>
        <dbReference type="EMBL" id="NVE93316.1"/>
    </source>
</evidence>
<keyword evidence="6 12" id="KW-1133">Transmembrane helix</keyword>
<feature type="domain" description="Flagellar M-ring N-terminal" evidence="13">
    <location>
        <begin position="34"/>
        <end position="204"/>
    </location>
</feature>
<dbReference type="GO" id="GO:0003774">
    <property type="term" value="F:cytoskeletal motor activity"/>
    <property type="evidence" value="ECO:0007669"/>
    <property type="project" value="InterPro"/>
</dbReference>
<evidence type="ECO:0000256" key="1">
    <source>
        <dbReference type="ARBA" id="ARBA00004117"/>
    </source>
</evidence>
<dbReference type="Gene3D" id="3.30.300.30">
    <property type="match status" value="1"/>
</dbReference>
<dbReference type="PIRSF" id="PIRSF004862">
    <property type="entry name" value="FliF"/>
    <property type="match status" value="1"/>
</dbReference>
<evidence type="ECO:0000256" key="11">
    <source>
        <dbReference type="SAM" id="MobiDB-lite"/>
    </source>
</evidence>
<dbReference type="Pfam" id="PF01514">
    <property type="entry name" value="YscJ_FliF"/>
    <property type="match status" value="1"/>
</dbReference>
<dbReference type="GO" id="GO:0009431">
    <property type="term" value="C:bacterial-type flagellum basal body, MS ring"/>
    <property type="evidence" value="ECO:0007669"/>
    <property type="project" value="InterPro"/>
</dbReference>
<dbReference type="EMBL" id="JABWTA010000001">
    <property type="protein sequence ID" value="NVE93316.1"/>
    <property type="molecule type" value="Genomic_DNA"/>
</dbReference>
<evidence type="ECO:0000256" key="7">
    <source>
        <dbReference type="ARBA" id="ARBA00023136"/>
    </source>
</evidence>
<dbReference type="GO" id="GO:0005886">
    <property type="term" value="C:plasma membrane"/>
    <property type="evidence" value="ECO:0007669"/>
    <property type="project" value="UniProtKB-SubCell"/>
</dbReference>
<comment type="function">
    <text evidence="9">The M ring may be actively involved in energy transduction.</text>
</comment>
<feature type="coiled-coil region" evidence="10">
    <location>
        <begin position="435"/>
        <end position="482"/>
    </location>
</feature>
<organism evidence="15 16">
    <name type="scientific">Altererythrobacter lutimaris</name>
    <dbReference type="NCBI Taxonomy" id="2743979"/>
    <lineage>
        <taxon>Bacteria</taxon>
        <taxon>Pseudomonadati</taxon>
        <taxon>Pseudomonadota</taxon>
        <taxon>Alphaproteobacteria</taxon>
        <taxon>Sphingomonadales</taxon>
        <taxon>Erythrobacteraceae</taxon>
        <taxon>Altererythrobacter</taxon>
    </lineage>
</organism>
<evidence type="ECO:0000259" key="13">
    <source>
        <dbReference type="Pfam" id="PF01514"/>
    </source>
</evidence>
<feature type="transmembrane region" description="Helical" evidence="12">
    <location>
        <begin position="413"/>
        <end position="431"/>
    </location>
</feature>
<dbReference type="PANTHER" id="PTHR30046">
    <property type="entry name" value="FLAGELLAR M-RING PROTEIN"/>
    <property type="match status" value="1"/>
</dbReference>
<keyword evidence="15" id="KW-0282">Flagellum</keyword>
<evidence type="ECO:0000256" key="10">
    <source>
        <dbReference type="SAM" id="Coils"/>
    </source>
</evidence>
<keyword evidence="4" id="KW-1003">Cell membrane</keyword>
<keyword evidence="7 12" id="KW-0472">Membrane</keyword>
<evidence type="ECO:0000313" key="16">
    <source>
        <dbReference type="Proteomes" id="UP000546031"/>
    </source>
</evidence>
<evidence type="ECO:0000256" key="4">
    <source>
        <dbReference type="ARBA" id="ARBA00022475"/>
    </source>
</evidence>
<gene>
    <name evidence="15" type="primary">fliF</name>
    <name evidence="15" type="ORF">HUO12_00225</name>
</gene>
<feature type="domain" description="Flagellar M-ring C-terminal" evidence="14">
    <location>
        <begin position="232"/>
        <end position="394"/>
    </location>
</feature>
<evidence type="ECO:0000256" key="8">
    <source>
        <dbReference type="ARBA" id="ARBA00023143"/>
    </source>
</evidence>
<reference evidence="15 16" key="1">
    <citation type="submission" date="2020-06" db="EMBL/GenBank/DDBJ databases">
        <title>Altererythrobacter lutimaris sp. nov., a marine bacterium isolated from a tidal flat.</title>
        <authorList>
            <person name="Kim D."/>
            <person name="Yoo Y."/>
            <person name="Kim J.-J."/>
        </authorList>
    </citation>
    <scope>NUCLEOTIDE SEQUENCE [LARGE SCALE GENOMIC DNA]</scope>
    <source>
        <strain evidence="15 16">JGD-16</strain>
    </source>
</reference>
<dbReference type="PRINTS" id="PR01009">
    <property type="entry name" value="FLGMRINGFLIF"/>
</dbReference>
<dbReference type="InterPro" id="IPR000067">
    <property type="entry name" value="FlgMring_FliF"/>
</dbReference>
<keyword evidence="5 12" id="KW-0812">Transmembrane</keyword>
<dbReference type="AlphaFoldDB" id="A0A850H8T5"/>
<dbReference type="InterPro" id="IPR013556">
    <property type="entry name" value="Flag_M-ring_C"/>
</dbReference>
<evidence type="ECO:0000256" key="12">
    <source>
        <dbReference type="SAM" id="Phobius"/>
    </source>
</evidence>
<keyword evidence="10" id="KW-0175">Coiled coil</keyword>
<dbReference type="GO" id="GO:0071973">
    <property type="term" value="P:bacterial-type flagellum-dependent cell motility"/>
    <property type="evidence" value="ECO:0007669"/>
    <property type="project" value="InterPro"/>
</dbReference>
<evidence type="ECO:0000256" key="2">
    <source>
        <dbReference type="ARBA" id="ARBA00004651"/>
    </source>
</evidence>
<evidence type="ECO:0000256" key="5">
    <source>
        <dbReference type="ARBA" id="ARBA00022692"/>
    </source>
</evidence>
<feature type="region of interest" description="Disordered" evidence="11">
    <location>
        <begin position="258"/>
        <end position="328"/>
    </location>
</feature>
<comment type="caution">
    <text evidence="15">The sequence shown here is derived from an EMBL/GenBank/DDBJ whole genome shotgun (WGS) entry which is preliminary data.</text>
</comment>
<evidence type="ECO:0000256" key="9">
    <source>
        <dbReference type="PIRNR" id="PIRNR004862"/>
    </source>
</evidence>
<dbReference type="NCBIfam" id="TIGR00206">
    <property type="entry name" value="fliF"/>
    <property type="match status" value="1"/>
</dbReference>
<dbReference type="Pfam" id="PF08345">
    <property type="entry name" value="YscJ_FliF_C"/>
    <property type="match status" value="1"/>
</dbReference>
<dbReference type="Proteomes" id="UP000546031">
    <property type="component" value="Unassembled WGS sequence"/>
</dbReference>
<sequence>MAQPAVKRTIPALGGLAAIAAAGLAYMAITAGPQRVLYSDLTDAERASVAEALTGGGIGYEIDPGTGMITVAQDDLYAARMLVASNTGLAAPQDASQMLDAIPLGSSRTLEGERLRLARERELMMTIQEIDGINSVRVHLATPERSVFVRENSPPSASVMVRLSRSRSLSKDQVDAIVNLVSGSVPGLASDAVRVVDQNGRLLTSDSNGVLDELMLQREFEAKLRDQIGQLLVPLLGEGNFTSEVQIDLDRQEVTSARETYDQEGVVRSEATTSANRAGGSQVGGVPGVLANTPPPPAELVEEAPEGGEAQPAETTPGDSETSARRDYEIGREVAVTSTRPGGVNRISVAVAVSASALEAIAPADEERIQALIEAAVGADAERGDVVTVVTGAFEAPAVEEPAFYEQPWFEMVVRYGAAVLAVLLVLLLGVRPMLKRLKEARQVEQERAEEAQQALLDAGGVELSEEETAEVQRLAAQARSEGVPADLAEQVALARRLAEARPDRAVAALQRMLAAPEKPEAV</sequence>
<dbReference type="InterPro" id="IPR043427">
    <property type="entry name" value="YscJ/FliF"/>
</dbReference>
<dbReference type="InterPro" id="IPR006182">
    <property type="entry name" value="FliF_N_dom"/>
</dbReference>
<keyword evidence="16" id="KW-1185">Reference proteome</keyword>
<dbReference type="InterPro" id="IPR045851">
    <property type="entry name" value="AMP-bd_C_sf"/>
</dbReference>
<name>A0A850H8T5_9SPHN</name>
<protein>
    <recommendedName>
        <fullName evidence="9">Flagellar M-ring protein</fullName>
    </recommendedName>
</protein>
<evidence type="ECO:0000259" key="14">
    <source>
        <dbReference type="Pfam" id="PF08345"/>
    </source>
</evidence>
<evidence type="ECO:0000256" key="6">
    <source>
        <dbReference type="ARBA" id="ARBA00022989"/>
    </source>
</evidence>
<keyword evidence="15" id="KW-0969">Cilium</keyword>